<dbReference type="InterPro" id="IPR052157">
    <property type="entry name" value="BCAA_transport_permease"/>
</dbReference>
<dbReference type="EMBL" id="CADIKM010000025">
    <property type="protein sequence ID" value="CAB3797012.1"/>
    <property type="molecule type" value="Genomic_DNA"/>
</dbReference>
<dbReference type="AlphaFoldDB" id="A0A6S7BDV6"/>
<comment type="similarity">
    <text evidence="8">Belongs to the binding-protein-dependent transport system permease family. LivHM subfamily.</text>
</comment>
<feature type="transmembrane region" description="Helical" evidence="9">
    <location>
        <begin position="251"/>
        <end position="272"/>
    </location>
</feature>
<dbReference type="GO" id="GO:0022857">
    <property type="term" value="F:transmembrane transporter activity"/>
    <property type="evidence" value="ECO:0007669"/>
    <property type="project" value="InterPro"/>
</dbReference>
<dbReference type="CDD" id="cd06582">
    <property type="entry name" value="TM_PBP1_LivH_like"/>
    <property type="match status" value="1"/>
</dbReference>
<evidence type="ECO:0000256" key="6">
    <source>
        <dbReference type="ARBA" id="ARBA00022989"/>
    </source>
</evidence>
<feature type="transmembrane region" description="Helical" evidence="9">
    <location>
        <begin position="58"/>
        <end position="78"/>
    </location>
</feature>
<dbReference type="GO" id="GO:0005886">
    <property type="term" value="C:plasma membrane"/>
    <property type="evidence" value="ECO:0007669"/>
    <property type="project" value="UniProtKB-SubCell"/>
</dbReference>
<feature type="transmembrane region" description="Helical" evidence="9">
    <location>
        <begin position="214"/>
        <end position="239"/>
    </location>
</feature>
<keyword evidence="5" id="KW-0029">Amino-acid transport</keyword>
<dbReference type="PANTHER" id="PTHR11795:SF447">
    <property type="entry name" value="ABC TRANSPORTER PERMEASE PROTEIN"/>
    <property type="match status" value="1"/>
</dbReference>
<dbReference type="RefSeq" id="WP_175106705.1">
    <property type="nucleotide sequence ID" value="NZ_CADIKM010000025.1"/>
</dbReference>
<evidence type="ECO:0000256" key="2">
    <source>
        <dbReference type="ARBA" id="ARBA00022448"/>
    </source>
</evidence>
<dbReference type="Proteomes" id="UP000494115">
    <property type="component" value="Unassembled WGS sequence"/>
</dbReference>
<dbReference type="Pfam" id="PF02653">
    <property type="entry name" value="BPD_transp_2"/>
    <property type="match status" value="1"/>
</dbReference>
<feature type="transmembrane region" description="Helical" evidence="9">
    <location>
        <begin position="132"/>
        <end position="156"/>
    </location>
</feature>
<sequence>MTTILAAAFDIGAFVSIMVLIVLGLGLVASLMGIFNFAHGELVLLGACTVYVVHRAGLPVWLGIVLAPFVVGACGLAIERLVVRRFYTEPIPAMLATYALGLAIRESVRYAIGGTYLSVPAPIGGALTVGELHISAWNVLLIAVTIVICTLCWWFLKRTQYGLLIRAALENPGLASASGISTRVLYAATFTLAASMAGLAGAVIVPVYSLSADLGVRFLIQGFVAIMTGGLGTFAGPLVGAGAVGTASAGLPWFVSPILADVLVFVLAIAFVKARPGGVFASRGR</sequence>
<name>A0A6S7BDV6_9BURK</name>
<evidence type="ECO:0000256" key="1">
    <source>
        <dbReference type="ARBA" id="ARBA00004651"/>
    </source>
</evidence>
<dbReference type="GO" id="GO:0006865">
    <property type="term" value="P:amino acid transport"/>
    <property type="evidence" value="ECO:0007669"/>
    <property type="project" value="UniProtKB-KW"/>
</dbReference>
<feature type="transmembrane region" description="Helical" evidence="9">
    <location>
        <begin position="12"/>
        <end position="38"/>
    </location>
</feature>
<gene>
    <name evidence="10" type="primary">livH_13</name>
    <name evidence="10" type="ORF">LMG28138_04171</name>
</gene>
<keyword evidence="2" id="KW-0813">Transport</keyword>
<reference evidence="10 11" key="1">
    <citation type="submission" date="2020-04" db="EMBL/GenBank/DDBJ databases">
        <authorList>
            <person name="De Canck E."/>
        </authorList>
    </citation>
    <scope>NUCLEOTIDE SEQUENCE [LARGE SCALE GENOMIC DNA]</scope>
    <source>
        <strain evidence="10 11">LMG 28138</strain>
    </source>
</reference>
<proteinExistence type="inferred from homology"/>
<protein>
    <submittedName>
        <fullName evidence="10">High-affinity branched-chain amino acid transport system permease protein LivH</fullName>
    </submittedName>
</protein>
<dbReference type="PANTHER" id="PTHR11795">
    <property type="entry name" value="BRANCHED-CHAIN AMINO ACID TRANSPORT SYSTEM PERMEASE PROTEIN LIVH"/>
    <property type="match status" value="1"/>
</dbReference>
<evidence type="ECO:0000256" key="7">
    <source>
        <dbReference type="ARBA" id="ARBA00023136"/>
    </source>
</evidence>
<evidence type="ECO:0000313" key="10">
    <source>
        <dbReference type="EMBL" id="CAB3797012.1"/>
    </source>
</evidence>
<evidence type="ECO:0000256" key="5">
    <source>
        <dbReference type="ARBA" id="ARBA00022970"/>
    </source>
</evidence>
<keyword evidence="4 9" id="KW-0812">Transmembrane</keyword>
<comment type="subcellular location">
    <subcellularLocation>
        <location evidence="1">Cell membrane</location>
        <topology evidence="1">Multi-pass membrane protein</topology>
    </subcellularLocation>
</comment>
<dbReference type="InterPro" id="IPR001851">
    <property type="entry name" value="ABC_transp_permease"/>
</dbReference>
<keyword evidence="3" id="KW-1003">Cell membrane</keyword>
<organism evidence="10 11">
    <name type="scientific">Pararobbsia alpina</name>
    <dbReference type="NCBI Taxonomy" id="621374"/>
    <lineage>
        <taxon>Bacteria</taxon>
        <taxon>Pseudomonadati</taxon>
        <taxon>Pseudomonadota</taxon>
        <taxon>Betaproteobacteria</taxon>
        <taxon>Burkholderiales</taxon>
        <taxon>Burkholderiaceae</taxon>
        <taxon>Pararobbsia</taxon>
    </lineage>
</organism>
<accession>A0A6S7BDV6</accession>
<keyword evidence="6 9" id="KW-1133">Transmembrane helix</keyword>
<evidence type="ECO:0000256" key="4">
    <source>
        <dbReference type="ARBA" id="ARBA00022692"/>
    </source>
</evidence>
<evidence type="ECO:0000256" key="8">
    <source>
        <dbReference type="ARBA" id="ARBA00037998"/>
    </source>
</evidence>
<evidence type="ECO:0000256" key="3">
    <source>
        <dbReference type="ARBA" id="ARBA00022475"/>
    </source>
</evidence>
<evidence type="ECO:0000313" key="11">
    <source>
        <dbReference type="Proteomes" id="UP000494115"/>
    </source>
</evidence>
<feature type="transmembrane region" description="Helical" evidence="9">
    <location>
        <begin position="184"/>
        <end position="208"/>
    </location>
</feature>
<keyword evidence="7 9" id="KW-0472">Membrane</keyword>
<evidence type="ECO:0000256" key="9">
    <source>
        <dbReference type="SAM" id="Phobius"/>
    </source>
</evidence>
<keyword evidence="11" id="KW-1185">Reference proteome</keyword>